<evidence type="ECO:0000256" key="6">
    <source>
        <dbReference type="ARBA" id="ARBA00023136"/>
    </source>
</evidence>
<evidence type="ECO:0000313" key="10">
    <source>
        <dbReference type="EMBL" id="SNY37320.1"/>
    </source>
</evidence>
<feature type="transmembrane region" description="Helical" evidence="8">
    <location>
        <begin position="189"/>
        <end position="213"/>
    </location>
</feature>
<keyword evidence="5 8" id="KW-1133">Transmembrane helix</keyword>
<evidence type="ECO:0000256" key="8">
    <source>
        <dbReference type="SAM" id="Phobius"/>
    </source>
</evidence>
<dbReference type="Pfam" id="PF03176">
    <property type="entry name" value="MMPL"/>
    <property type="match status" value="2"/>
</dbReference>
<evidence type="ECO:0000256" key="1">
    <source>
        <dbReference type="ARBA" id="ARBA00004651"/>
    </source>
</evidence>
<accession>A0A285HNK9</accession>
<comment type="similarity">
    <text evidence="2">Belongs to the resistance-nodulation-cell division (RND) (TC 2.A.6) family. MmpL subfamily.</text>
</comment>
<dbReference type="InterPro" id="IPR050545">
    <property type="entry name" value="Mycobact_MmpL"/>
</dbReference>
<feature type="region of interest" description="Disordered" evidence="7">
    <location>
        <begin position="329"/>
        <end position="383"/>
    </location>
</feature>
<comment type="subcellular location">
    <subcellularLocation>
        <location evidence="1">Cell membrane</location>
        <topology evidence="1">Multi-pass membrane protein</topology>
    </subcellularLocation>
</comment>
<dbReference type="PANTHER" id="PTHR33406:SF11">
    <property type="entry name" value="MEMBRANE PROTEIN SCO6666-RELATED"/>
    <property type="match status" value="1"/>
</dbReference>
<feature type="transmembrane region" description="Helical" evidence="8">
    <location>
        <begin position="423"/>
        <end position="441"/>
    </location>
</feature>
<evidence type="ECO:0000256" key="2">
    <source>
        <dbReference type="ARBA" id="ARBA00010157"/>
    </source>
</evidence>
<keyword evidence="6 8" id="KW-0472">Membrane</keyword>
<keyword evidence="3" id="KW-1003">Cell membrane</keyword>
<dbReference type="Proteomes" id="UP000219612">
    <property type="component" value="Unassembled WGS sequence"/>
</dbReference>
<sequence length="787" mass="81077">MTSLARACYRGRFAVLGGWIAALLVLAGLVLALGTAFTDDAGMPDSESGKAYSLLGSSSSATESGTIAWHTENTSITSVSVRREFGTLLDEIAGWPGVKEVVSPYEKAGAAQLNADGDAAYAQVVLTENADTAAIEKAAIALRGAGVDVQVGGQAFTEQPGGSHGGEAVGLIAALVILFLVFRSAWAAALPIITGVVGVATSLLVVILAAHVVDLAATSLTMGALIGLGVGIDYALFIVNRYRKSLMAGDDVPGAIARALNTSGRAVIFAGLTVIVALLGMYVVQLGILTGMAQAAAVTVLFTVAAAITLLPALLGMLGHRVLSRKQRAALTSGPHHATPDLPAPHHATPDLPAPHIAMPDVSAPHHAMPDVSATHHGAPDLSGSLHGVSTASRWLHGAPAATPATRLRIGDRWAAFVQRAPLRAGAGALLIVLVLASPVLKLRVGDADASSDPAGSSSRAYYELMADGFGAGFDASLLLVAEIPDAASAQEFAALVKRLPAVENVASVSSRVSGGVAVATVVPRTNAQSEQTSDLVKRLRDDVVPASGLQVYVGGATASSIDLAAALMSKLPLYLGLIALLGFLLLAVAFRSLVVPLAGAISNLATIFVGLGAVTAIFQFGWGTELLGVGEGAPVTYLIPVLIMGIMFGLSMDYQVFLVSRMHEEWSHTKDNRSAVRVGLRETAQVIAAAATIMLFVFASFGFSGERIVSMIGVGLAIAVVVDAFVVRMTLIPALMTLLGRANWFYPRGLDKITPKVSVEGPAERAAKLGAVPAPARESSFAVRDH</sequence>
<keyword evidence="11" id="KW-1185">Reference proteome</keyword>
<feature type="transmembrane region" description="Helical" evidence="8">
    <location>
        <begin position="572"/>
        <end position="591"/>
    </location>
</feature>
<feature type="transmembrane region" description="Helical" evidence="8">
    <location>
        <begin position="598"/>
        <end position="619"/>
    </location>
</feature>
<proteinExistence type="inferred from homology"/>
<dbReference type="RefSeq" id="WP_245922993.1">
    <property type="nucleotide sequence ID" value="NZ_OBDY01000005.1"/>
</dbReference>
<dbReference type="AlphaFoldDB" id="A0A285HNK9"/>
<feature type="transmembrane region" description="Helical" evidence="8">
    <location>
        <begin position="709"/>
        <end position="732"/>
    </location>
</feature>
<organism evidence="10 11">
    <name type="scientific">Paractinoplanes atraurantiacus</name>
    <dbReference type="NCBI Taxonomy" id="1036182"/>
    <lineage>
        <taxon>Bacteria</taxon>
        <taxon>Bacillati</taxon>
        <taxon>Actinomycetota</taxon>
        <taxon>Actinomycetes</taxon>
        <taxon>Micromonosporales</taxon>
        <taxon>Micromonosporaceae</taxon>
        <taxon>Paractinoplanes</taxon>
    </lineage>
</organism>
<keyword evidence="4 8" id="KW-0812">Transmembrane</keyword>
<dbReference type="Gene3D" id="1.20.1640.10">
    <property type="entry name" value="Multidrug efflux transporter AcrB transmembrane domain"/>
    <property type="match status" value="2"/>
</dbReference>
<dbReference type="InterPro" id="IPR000731">
    <property type="entry name" value="SSD"/>
</dbReference>
<protein>
    <submittedName>
        <fullName evidence="10">Putative drug exporter of the RND superfamily</fullName>
    </submittedName>
</protein>
<feature type="domain" description="SSD" evidence="9">
    <location>
        <begin position="225"/>
        <end position="317"/>
    </location>
</feature>
<name>A0A285HNK9_9ACTN</name>
<dbReference type="PROSITE" id="PS50156">
    <property type="entry name" value="SSD"/>
    <property type="match status" value="1"/>
</dbReference>
<dbReference type="GO" id="GO:0005886">
    <property type="term" value="C:plasma membrane"/>
    <property type="evidence" value="ECO:0007669"/>
    <property type="project" value="UniProtKB-SubCell"/>
</dbReference>
<feature type="transmembrane region" description="Helical" evidence="8">
    <location>
        <begin position="164"/>
        <end position="182"/>
    </location>
</feature>
<feature type="transmembrane region" description="Helical" evidence="8">
    <location>
        <begin position="295"/>
        <end position="318"/>
    </location>
</feature>
<reference evidence="10 11" key="1">
    <citation type="submission" date="2017-09" db="EMBL/GenBank/DDBJ databases">
        <authorList>
            <person name="Ehlers B."/>
            <person name="Leendertz F.H."/>
        </authorList>
    </citation>
    <scope>NUCLEOTIDE SEQUENCE [LARGE SCALE GENOMIC DNA]</scope>
    <source>
        <strain evidence="10 11">CGMCC 4.6857</strain>
    </source>
</reference>
<feature type="transmembrane region" description="Helical" evidence="8">
    <location>
        <begin position="639"/>
        <end position="660"/>
    </location>
</feature>
<evidence type="ECO:0000313" key="11">
    <source>
        <dbReference type="Proteomes" id="UP000219612"/>
    </source>
</evidence>
<dbReference type="SUPFAM" id="SSF82866">
    <property type="entry name" value="Multidrug efflux transporter AcrB transmembrane domain"/>
    <property type="match status" value="2"/>
</dbReference>
<feature type="transmembrane region" description="Helical" evidence="8">
    <location>
        <begin position="219"/>
        <end position="239"/>
    </location>
</feature>
<evidence type="ECO:0000256" key="5">
    <source>
        <dbReference type="ARBA" id="ARBA00022989"/>
    </source>
</evidence>
<evidence type="ECO:0000256" key="4">
    <source>
        <dbReference type="ARBA" id="ARBA00022692"/>
    </source>
</evidence>
<dbReference type="EMBL" id="OBDY01000005">
    <property type="protein sequence ID" value="SNY37320.1"/>
    <property type="molecule type" value="Genomic_DNA"/>
</dbReference>
<evidence type="ECO:0000256" key="3">
    <source>
        <dbReference type="ARBA" id="ARBA00022475"/>
    </source>
</evidence>
<gene>
    <name evidence="10" type="ORF">SAMN05421748_10577</name>
</gene>
<dbReference type="PANTHER" id="PTHR33406">
    <property type="entry name" value="MEMBRANE PROTEIN MJ1562-RELATED"/>
    <property type="match status" value="1"/>
</dbReference>
<feature type="transmembrane region" description="Helical" evidence="8">
    <location>
        <begin position="681"/>
        <end position="703"/>
    </location>
</feature>
<evidence type="ECO:0000256" key="7">
    <source>
        <dbReference type="SAM" id="MobiDB-lite"/>
    </source>
</evidence>
<evidence type="ECO:0000259" key="9">
    <source>
        <dbReference type="PROSITE" id="PS50156"/>
    </source>
</evidence>
<feature type="transmembrane region" description="Helical" evidence="8">
    <location>
        <begin position="266"/>
        <end position="289"/>
    </location>
</feature>
<dbReference type="InterPro" id="IPR004869">
    <property type="entry name" value="MMPL_dom"/>
</dbReference>